<reference evidence="1" key="1">
    <citation type="submission" date="2022-06" db="EMBL/GenBank/DDBJ databases">
        <title>Fusarium solani species complex genomes reveal bases of compartmentalisation and animal pathogenesis.</title>
        <authorList>
            <person name="Tsai I.J."/>
        </authorList>
    </citation>
    <scope>NUCLEOTIDE SEQUENCE</scope>
    <source>
        <strain evidence="1">Fu6.1</strain>
    </source>
</reference>
<organism evidence="1 2">
    <name type="scientific">Fusarium keratoplasticum</name>
    <dbReference type="NCBI Taxonomy" id="1328300"/>
    <lineage>
        <taxon>Eukaryota</taxon>
        <taxon>Fungi</taxon>
        <taxon>Dikarya</taxon>
        <taxon>Ascomycota</taxon>
        <taxon>Pezizomycotina</taxon>
        <taxon>Sordariomycetes</taxon>
        <taxon>Hypocreomycetidae</taxon>
        <taxon>Hypocreales</taxon>
        <taxon>Nectriaceae</taxon>
        <taxon>Fusarium</taxon>
        <taxon>Fusarium solani species complex</taxon>
    </lineage>
</organism>
<evidence type="ECO:0000313" key="2">
    <source>
        <dbReference type="Proteomes" id="UP001065298"/>
    </source>
</evidence>
<keyword evidence="2" id="KW-1185">Reference proteome</keyword>
<evidence type="ECO:0000313" key="1">
    <source>
        <dbReference type="EMBL" id="KAI8663626.1"/>
    </source>
</evidence>
<accession>A0ACC0QR29</accession>
<dbReference type="Proteomes" id="UP001065298">
    <property type="component" value="Chromosome 7"/>
</dbReference>
<dbReference type="EMBL" id="CM046509">
    <property type="protein sequence ID" value="KAI8663626.1"/>
    <property type="molecule type" value="Genomic_DNA"/>
</dbReference>
<proteinExistence type="predicted"/>
<gene>
    <name evidence="1" type="ORF">NCS57_00964100</name>
</gene>
<name>A0ACC0QR29_9HYPO</name>
<protein>
    <submittedName>
        <fullName evidence="1">Uncharacterized protein</fullName>
    </submittedName>
</protein>
<comment type="caution">
    <text evidence="1">The sequence shown here is derived from an EMBL/GenBank/DDBJ whole genome shotgun (WGS) entry which is preliminary data.</text>
</comment>
<sequence length="990" mass="112550">MSIPMNTLHVATEAVQATALASRIICFLACTTDLLQGPRDTYQIGGLVGHKTVGDVISELSDAHNKFNGSSPSSPDNKDLRRLGREITELSRRLSNIITEFKEAGLKGREAAWPGLLEAGKTIRRDEEALQLENDLHGYQDHIIATLTSFVRPKIDRLFDLMSDRNVKTGHSDIQDVVKSLNEGLSACTRVHGDVRIQQLILVQQEELWRIRKFCVLSILEYDKMRHRRNEVQEQLAKIQEELTPYGGIFPWAFGVDEDEVGDEEQMLKYRTRDDFADWLASQGGTFYIRGKPGSGKTILMEYLFSHPTTMRELEKRSKSKKAICLVHFFSTLVGGDQQTLTGLRRTLLHDLLDQHPAFISDLALSEAELDDKSIAHWGGGNARNALSSALDSILEKAVKSGTCVCLFIDGLDENQNPNKPGQDDLIIQLKAWQDLGVKLCVASREDPAFEHLPAQKTMTLHQLTSSDTKRSFTQWLNQLDNVNQETAELLEKEVSVKSGGDFLWLAIAMKDARGWLSAQTEAKSAQLPLGAIPPTLDDVLWKALDNIRDGKHGQLKVSSTLLMLHLLEKYNLDLDLIGYSFLDAYFRDPQFADRLYKSRLEHFDEAAQSARAVSARRRLANLCGGFVKASRDSQQLKYTHRLTKDFLQRVDVHQRLVDFSKGCNIGDMASNLILASKILILTDGRTMPDTEVQKLLQIRIDGSLDKEPYIFLNIFGSLPLPIDLLKPSRSEITEETNAENHSKDDFKTASLGLNLMEKLYCSPFFILILRGMYEYPSWKLQNDPTFLNTEEEVFYMTDLVIARAFYRKLEESELQFIRLFLECRREFFEAGIRCCAVHYKQKQSIIQLYLSKVLVRQNLNPRSIPPPLSKANQTANIGLMIELLLRSGLVNKLWFKITMITTQGRREEMTFRAWIIKLNPPNKDRILQAMPWNPVAMVVGAAMGILVGVLIHLIATYTGQNWMYALMMLPGIWRFCRGREMIPKVRWRR</sequence>